<dbReference type="AlphaFoldDB" id="A0A239GB89"/>
<keyword evidence="5 8" id="KW-1133">Transmembrane helix</keyword>
<dbReference type="GO" id="GO:0051607">
    <property type="term" value="P:defense response to virus"/>
    <property type="evidence" value="ECO:0007669"/>
    <property type="project" value="UniProtKB-KW"/>
</dbReference>
<dbReference type="Pfam" id="PF18967">
    <property type="entry name" value="PycTM"/>
    <property type="match status" value="1"/>
</dbReference>
<reference evidence="10 11" key="1">
    <citation type="submission" date="2017-06" db="EMBL/GenBank/DDBJ databases">
        <authorList>
            <person name="Kim H.J."/>
            <person name="Triplett B.A."/>
        </authorList>
    </citation>
    <scope>NUCLEOTIDE SEQUENCE [LARGE SCALE GENOMIC DNA]</scope>
    <source>
        <strain evidence="10 11">DS15</strain>
    </source>
</reference>
<evidence type="ECO:0000256" key="7">
    <source>
        <dbReference type="ARBA" id="ARBA00023136"/>
    </source>
</evidence>
<evidence type="ECO:0000259" key="9">
    <source>
        <dbReference type="Pfam" id="PF18967"/>
    </source>
</evidence>
<keyword evidence="2" id="KW-1003">Cell membrane</keyword>
<feature type="transmembrane region" description="Helical" evidence="8">
    <location>
        <begin position="38"/>
        <end position="56"/>
    </location>
</feature>
<dbReference type="Proteomes" id="UP000198339">
    <property type="component" value="Unassembled WGS sequence"/>
</dbReference>
<keyword evidence="6" id="KW-0051">Antiviral defense</keyword>
<evidence type="ECO:0000256" key="2">
    <source>
        <dbReference type="ARBA" id="ARBA00022475"/>
    </source>
</evidence>
<sequence>MSNEGEPAATGFPSNAVHLMRTNQQLTMQLSQMADQKASILMGATFVVFTISVGQLRSGAMAVPLAVLATFAFLSAVLAISAVMPRFGSMPAEGDAEGDTRRNLLFFGHFSAMSEEAFIAAVKARSRSEEDMYDMMLRDTYQNGVVLARRKYRYLGYAYRLFVVGLTLTFIAFVIELAVGWARLV</sequence>
<dbReference type="GO" id="GO:0000166">
    <property type="term" value="F:nucleotide binding"/>
    <property type="evidence" value="ECO:0007669"/>
    <property type="project" value="UniProtKB-KW"/>
</dbReference>
<dbReference type="EMBL" id="FZPA01000003">
    <property type="protein sequence ID" value="SNS66185.1"/>
    <property type="molecule type" value="Genomic_DNA"/>
</dbReference>
<evidence type="ECO:0000256" key="1">
    <source>
        <dbReference type="ARBA" id="ARBA00004236"/>
    </source>
</evidence>
<keyword evidence="7 8" id="KW-0472">Membrane</keyword>
<organism evidence="10 11">
    <name type="scientific">Sphingopyxis indica</name>
    <dbReference type="NCBI Taxonomy" id="436663"/>
    <lineage>
        <taxon>Bacteria</taxon>
        <taxon>Pseudomonadati</taxon>
        <taxon>Pseudomonadota</taxon>
        <taxon>Alphaproteobacteria</taxon>
        <taxon>Sphingomonadales</taxon>
        <taxon>Sphingomonadaceae</taxon>
        <taxon>Sphingopyxis</taxon>
    </lineage>
</organism>
<gene>
    <name evidence="10" type="ORF">SAMN06295955_103103</name>
</gene>
<accession>A0A239GB89</accession>
<evidence type="ECO:0000256" key="5">
    <source>
        <dbReference type="ARBA" id="ARBA00022989"/>
    </source>
</evidence>
<dbReference type="RefSeq" id="WP_089215187.1">
    <property type="nucleotide sequence ID" value="NZ_CP076394.1"/>
</dbReference>
<keyword evidence="3 8" id="KW-0812">Transmembrane</keyword>
<dbReference type="GO" id="GO:0005886">
    <property type="term" value="C:plasma membrane"/>
    <property type="evidence" value="ECO:0007669"/>
    <property type="project" value="UniProtKB-SubCell"/>
</dbReference>
<evidence type="ECO:0000256" key="4">
    <source>
        <dbReference type="ARBA" id="ARBA00022741"/>
    </source>
</evidence>
<evidence type="ECO:0000256" key="3">
    <source>
        <dbReference type="ARBA" id="ARBA00022692"/>
    </source>
</evidence>
<dbReference type="InterPro" id="IPR043760">
    <property type="entry name" value="PycTM_dom"/>
</dbReference>
<proteinExistence type="predicted"/>
<feature type="domain" description="Pycsar effector protein" evidence="9">
    <location>
        <begin position="18"/>
        <end position="174"/>
    </location>
</feature>
<feature type="transmembrane region" description="Helical" evidence="8">
    <location>
        <begin position="62"/>
        <end position="83"/>
    </location>
</feature>
<dbReference type="OrthoDB" id="338959at2"/>
<evidence type="ECO:0000256" key="8">
    <source>
        <dbReference type="SAM" id="Phobius"/>
    </source>
</evidence>
<protein>
    <recommendedName>
        <fullName evidence="9">Pycsar effector protein domain-containing protein</fullName>
    </recommendedName>
</protein>
<evidence type="ECO:0000256" key="6">
    <source>
        <dbReference type="ARBA" id="ARBA00023118"/>
    </source>
</evidence>
<evidence type="ECO:0000313" key="10">
    <source>
        <dbReference type="EMBL" id="SNS66185.1"/>
    </source>
</evidence>
<name>A0A239GB89_9SPHN</name>
<evidence type="ECO:0000313" key="11">
    <source>
        <dbReference type="Proteomes" id="UP000198339"/>
    </source>
</evidence>
<keyword evidence="4" id="KW-0547">Nucleotide-binding</keyword>
<comment type="subcellular location">
    <subcellularLocation>
        <location evidence="1">Cell membrane</location>
    </subcellularLocation>
</comment>
<feature type="transmembrane region" description="Helical" evidence="8">
    <location>
        <begin position="157"/>
        <end position="182"/>
    </location>
</feature>
<keyword evidence="11" id="KW-1185">Reference proteome</keyword>